<feature type="compositionally biased region" description="Basic and acidic residues" evidence="1">
    <location>
        <begin position="15"/>
        <end position="27"/>
    </location>
</feature>
<accession>A0A117NHM9</accession>
<geneLocation type="mitochondrion" evidence="2"/>
<proteinExistence type="predicted"/>
<evidence type="ECO:0000256" key="1">
    <source>
        <dbReference type="SAM" id="MobiDB-lite"/>
    </source>
</evidence>
<dbReference type="EMBL" id="LKAM01000005">
    <property type="protein sequence ID" value="KUM48633.1"/>
    <property type="molecule type" value="Genomic_DNA"/>
</dbReference>
<comment type="caution">
    <text evidence="2">The sequence shown here is derived from an EMBL/GenBank/DDBJ whole genome shotgun (WGS) entry which is preliminary data.</text>
</comment>
<feature type="compositionally biased region" description="Polar residues" evidence="1">
    <location>
        <begin position="1"/>
        <end position="10"/>
    </location>
</feature>
<dbReference type="AlphaFoldDB" id="A0A117NHM9"/>
<feature type="region of interest" description="Disordered" evidence="1">
    <location>
        <begin position="1"/>
        <end position="30"/>
    </location>
</feature>
<evidence type="ECO:0000313" key="2">
    <source>
        <dbReference type="EMBL" id="KUM48633.1"/>
    </source>
</evidence>
<reference evidence="2" key="1">
    <citation type="journal article" date="2015" name="Genome Biol. Evol.">
        <title>Organellar Genomes of White Spruce (Picea glauca): Assembly and Annotation.</title>
        <authorList>
            <person name="Jackman S.D."/>
            <person name="Warren R.L."/>
            <person name="Gibb E.A."/>
            <person name="Vandervalk B.P."/>
            <person name="Mohamadi H."/>
            <person name="Chu J."/>
            <person name="Raymond A."/>
            <person name="Pleasance S."/>
            <person name="Coope R."/>
            <person name="Wildung M.R."/>
            <person name="Ritland C.E."/>
            <person name="Bousquet J."/>
            <person name="Jones S.J."/>
            <person name="Bohlmann J."/>
            <person name="Birol I."/>
        </authorList>
    </citation>
    <scope>NUCLEOTIDE SEQUENCE [LARGE SCALE GENOMIC DNA]</scope>
    <source>
        <tissue evidence="2">Flushing bud</tissue>
    </source>
</reference>
<name>A0A117NHM9_PICGL</name>
<sequence>MDFSYSNDSCYQEEEERRSKSEGRREGLGQSVDFLTKLSTKLSGK</sequence>
<gene>
    <name evidence="2" type="ORF">ABT39_MTgene4648</name>
</gene>
<protein>
    <submittedName>
        <fullName evidence="2">Uncharacterized protein</fullName>
    </submittedName>
</protein>
<organism evidence="2">
    <name type="scientific">Picea glauca</name>
    <name type="common">White spruce</name>
    <name type="synonym">Pinus glauca</name>
    <dbReference type="NCBI Taxonomy" id="3330"/>
    <lineage>
        <taxon>Eukaryota</taxon>
        <taxon>Viridiplantae</taxon>
        <taxon>Streptophyta</taxon>
        <taxon>Embryophyta</taxon>
        <taxon>Tracheophyta</taxon>
        <taxon>Spermatophyta</taxon>
        <taxon>Pinopsida</taxon>
        <taxon>Pinidae</taxon>
        <taxon>Conifers I</taxon>
        <taxon>Pinales</taxon>
        <taxon>Pinaceae</taxon>
        <taxon>Picea</taxon>
    </lineage>
</organism>
<keyword evidence="2" id="KW-0496">Mitochondrion</keyword>